<dbReference type="Proteomes" id="UP000714275">
    <property type="component" value="Unassembled WGS sequence"/>
</dbReference>
<dbReference type="EMBL" id="JABBWD010000070">
    <property type="protein sequence ID" value="KAG1769702.1"/>
    <property type="molecule type" value="Genomic_DNA"/>
</dbReference>
<comment type="caution">
    <text evidence="2">The sequence shown here is derived from an EMBL/GenBank/DDBJ whole genome shotgun (WGS) entry which is preliminary data.</text>
</comment>
<feature type="compositionally biased region" description="Basic and acidic residues" evidence="1">
    <location>
        <begin position="175"/>
        <end position="187"/>
    </location>
</feature>
<evidence type="ECO:0000313" key="3">
    <source>
        <dbReference type="Proteomes" id="UP000714275"/>
    </source>
</evidence>
<feature type="compositionally biased region" description="Acidic residues" evidence="1">
    <location>
        <begin position="188"/>
        <end position="199"/>
    </location>
</feature>
<feature type="compositionally biased region" description="Acidic residues" evidence="1">
    <location>
        <begin position="163"/>
        <end position="174"/>
    </location>
</feature>
<accession>A0A9P7CY23</accession>
<dbReference type="OrthoDB" id="2670636at2759"/>
<reference evidence="2" key="1">
    <citation type="journal article" date="2020" name="New Phytol.">
        <title>Comparative genomics reveals dynamic genome evolution in host specialist ectomycorrhizal fungi.</title>
        <authorList>
            <person name="Lofgren L.A."/>
            <person name="Nguyen N.H."/>
            <person name="Vilgalys R."/>
            <person name="Ruytinx J."/>
            <person name="Liao H.L."/>
            <person name="Branco S."/>
            <person name="Kuo A."/>
            <person name="LaButti K."/>
            <person name="Lipzen A."/>
            <person name="Andreopoulos W."/>
            <person name="Pangilinan J."/>
            <person name="Riley R."/>
            <person name="Hundley H."/>
            <person name="Na H."/>
            <person name="Barry K."/>
            <person name="Grigoriev I.V."/>
            <person name="Stajich J.E."/>
            <person name="Kennedy P.G."/>
        </authorList>
    </citation>
    <scope>NUCLEOTIDE SEQUENCE</scope>
    <source>
        <strain evidence="2">DOB743</strain>
    </source>
</reference>
<name>A0A9P7CY23_9AGAM</name>
<organism evidence="2 3">
    <name type="scientific">Suillus placidus</name>
    <dbReference type="NCBI Taxonomy" id="48579"/>
    <lineage>
        <taxon>Eukaryota</taxon>
        <taxon>Fungi</taxon>
        <taxon>Dikarya</taxon>
        <taxon>Basidiomycota</taxon>
        <taxon>Agaricomycotina</taxon>
        <taxon>Agaricomycetes</taxon>
        <taxon>Agaricomycetidae</taxon>
        <taxon>Boletales</taxon>
        <taxon>Suillineae</taxon>
        <taxon>Suillaceae</taxon>
        <taxon>Suillus</taxon>
    </lineage>
</organism>
<keyword evidence="3" id="KW-1185">Reference proteome</keyword>
<dbReference type="AlphaFoldDB" id="A0A9P7CY23"/>
<evidence type="ECO:0000313" key="2">
    <source>
        <dbReference type="EMBL" id="KAG1769702.1"/>
    </source>
</evidence>
<proteinExistence type="predicted"/>
<sequence length="243" mass="27632">MNDCYTFLEFLTKNETYLELVDATRDLAILAKQKPCSEQHANLPTWANWSWGESYLPEDVHVSYDTLMASLKMLETSPSSGAPSAMPVVLGLGLLHRESNRVIEFVEDKADPNTPFYLPGSAFDLQFLVALDGAVNTVFCNVVTADTAAVVEKEALANNILDQENEKEHEEEEKQYEHEEEKEKQQEEEQEQEEGDKEVEDVVKTGRKRSMPQVSTRRSKKSRTEPELHRSSRARQPSKKALK</sequence>
<feature type="compositionally biased region" description="Basic residues" evidence="1">
    <location>
        <begin position="231"/>
        <end position="243"/>
    </location>
</feature>
<evidence type="ECO:0000256" key="1">
    <source>
        <dbReference type="SAM" id="MobiDB-lite"/>
    </source>
</evidence>
<gene>
    <name evidence="2" type="ORF">EV702DRAFT_1202730</name>
</gene>
<feature type="region of interest" description="Disordered" evidence="1">
    <location>
        <begin position="160"/>
        <end position="243"/>
    </location>
</feature>
<protein>
    <submittedName>
        <fullName evidence="2">Uncharacterized protein</fullName>
    </submittedName>
</protein>